<dbReference type="GO" id="GO:0005615">
    <property type="term" value="C:extracellular space"/>
    <property type="evidence" value="ECO:0007669"/>
    <property type="project" value="UniProtKB-ARBA"/>
</dbReference>
<evidence type="ECO:0000256" key="8">
    <source>
        <dbReference type="ARBA" id="ARBA00022859"/>
    </source>
</evidence>
<keyword evidence="10" id="KW-0694">RNA-binding</keyword>
<dbReference type="InterPro" id="IPR000504">
    <property type="entry name" value="RRM_dom"/>
</dbReference>
<dbReference type="GO" id="GO:0045087">
    <property type="term" value="P:innate immune response"/>
    <property type="evidence" value="ECO:0007669"/>
    <property type="project" value="UniProtKB-KW"/>
</dbReference>
<dbReference type="PANTHER" id="PTHR15225">
    <property type="entry name" value="INTERFERON-INDUCED PROTEIN 35/NMI N-MYC/STAT INTERACTING PROTEIN"/>
    <property type="match status" value="1"/>
</dbReference>
<gene>
    <name evidence="13" type="primary">LOC109898700</name>
</gene>
<name>A0A8C7DB87_ONCKI</name>
<evidence type="ECO:0000313" key="13">
    <source>
        <dbReference type="Ensembl" id="ENSOKIP00005011823.1"/>
    </source>
</evidence>
<evidence type="ECO:0000313" key="14">
    <source>
        <dbReference type="Proteomes" id="UP000694557"/>
    </source>
</evidence>
<evidence type="ECO:0000256" key="4">
    <source>
        <dbReference type="ARBA" id="ARBA00010081"/>
    </source>
</evidence>
<keyword evidence="9" id="KW-0539">Nucleus</keyword>
<evidence type="ECO:0000256" key="9">
    <source>
        <dbReference type="ARBA" id="ARBA00023242"/>
    </source>
</evidence>
<dbReference type="GeneTree" id="ENSGT00530000063686"/>
<reference evidence="13" key="2">
    <citation type="submission" date="2025-09" db="UniProtKB">
        <authorList>
            <consortium name="Ensembl"/>
        </authorList>
    </citation>
    <scope>IDENTIFICATION</scope>
</reference>
<keyword evidence="5" id="KW-0963">Cytoplasm</keyword>
<dbReference type="GO" id="GO:0005634">
    <property type="term" value="C:nucleus"/>
    <property type="evidence" value="ECO:0007669"/>
    <property type="project" value="UniProtKB-SubCell"/>
</dbReference>
<dbReference type="FunFam" id="3.30.70.330:FF:000300">
    <property type="entry name" value="Interferon-induced protein 35"/>
    <property type="match status" value="1"/>
</dbReference>
<comment type="similarity">
    <text evidence="4">Belongs to the NMI family.</text>
</comment>
<dbReference type="Pfam" id="PF07292">
    <property type="entry name" value="NID"/>
    <property type="match status" value="2"/>
</dbReference>
<dbReference type="GO" id="GO:0003723">
    <property type="term" value="F:RNA binding"/>
    <property type="evidence" value="ECO:0007669"/>
    <property type="project" value="UniProtKB-UniRule"/>
</dbReference>
<dbReference type="GO" id="GO:0045088">
    <property type="term" value="P:regulation of innate immune response"/>
    <property type="evidence" value="ECO:0007669"/>
    <property type="project" value="UniProtKB-ARBA"/>
</dbReference>
<evidence type="ECO:0000256" key="3">
    <source>
        <dbReference type="ARBA" id="ARBA00004613"/>
    </source>
</evidence>
<dbReference type="PROSITE" id="PS50102">
    <property type="entry name" value="RRM"/>
    <property type="match status" value="1"/>
</dbReference>
<feature type="coiled-coil region" evidence="11">
    <location>
        <begin position="119"/>
        <end position="203"/>
    </location>
</feature>
<accession>A0A8C7DB87</accession>
<evidence type="ECO:0000256" key="10">
    <source>
        <dbReference type="PROSITE-ProRule" id="PRU00176"/>
    </source>
</evidence>
<keyword evidence="6" id="KW-0964">Secreted</keyword>
<reference evidence="13" key="1">
    <citation type="submission" date="2025-08" db="UniProtKB">
        <authorList>
            <consortium name="Ensembl"/>
        </authorList>
    </citation>
    <scope>IDENTIFICATION</scope>
</reference>
<evidence type="ECO:0000256" key="6">
    <source>
        <dbReference type="ARBA" id="ARBA00022525"/>
    </source>
</evidence>
<keyword evidence="11" id="KW-0175">Coiled coil</keyword>
<comment type="subcellular location">
    <subcellularLocation>
        <location evidence="2">Cytoplasm</location>
    </subcellularLocation>
    <subcellularLocation>
        <location evidence="1">Nucleus</location>
    </subcellularLocation>
    <subcellularLocation>
        <location evidence="3">Secreted</location>
    </subcellularLocation>
</comment>
<evidence type="ECO:0000256" key="1">
    <source>
        <dbReference type="ARBA" id="ARBA00004123"/>
    </source>
</evidence>
<dbReference type="InterPro" id="IPR012677">
    <property type="entry name" value="Nucleotide-bd_a/b_plait_sf"/>
</dbReference>
<dbReference type="Gene3D" id="3.30.70.330">
    <property type="match status" value="1"/>
</dbReference>
<evidence type="ECO:0000259" key="12">
    <source>
        <dbReference type="PROSITE" id="PS50102"/>
    </source>
</evidence>
<evidence type="ECO:0000256" key="11">
    <source>
        <dbReference type="SAM" id="Coils"/>
    </source>
</evidence>
<organism evidence="13 14">
    <name type="scientific">Oncorhynchus kisutch</name>
    <name type="common">Coho salmon</name>
    <name type="synonym">Salmo kisutch</name>
    <dbReference type="NCBI Taxonomy" id="8019"/>
    <lineage>
        <taxon>Eukaryota</taxon>
        <taxon>Metazoa</taxon>
        <taxon>Chordata</taxon>
        <taxon>Craniata</taxon>
        <taxon>Vertebrata</taxon>
        <taxon>Euteleostomi</taxon>
        <taxon>Actinopterygii</taxon>
        <taxon>Neopterygii</taxon>
        <taxon>Teleostei</taxon>
        <taxon>Protacanthopterygii</taxon>
        <taxon>Salmoniformes</taxon>
        <taxon>Salmonidae</taxon>
        <taxon>Salmoninae</taxon>
        <taxon>Oncorhynchus</taxon>
    </lineage>
</organism>
<dbReference type="InterPro" id="IPR009909">
    <property type="entry name" value="Nmi/IFP35_dom"/>
</dbReference>
<keyword evidence="8" id="KW-0391">Immunity</keyword>
<feature type="domain" description="RRM" evidence="12">
    <location>
        <begin position="299"/>
        <end position="381"/>
    </location>
</feature>
<keyword evidence="14" id="KW-1185">Reference proteome</keyword>
<proteinExistence type="inferred from homology"/>
<evidence type="ECO:0000256" key="7">
    <source>
        <dbReference type="ARBA" id="ARBA00022588"/>
    </source>
</evidence>
<dbReference type="Ensembl" id="ENSOKIT00005012637.1">
    <property type="protein sequence ID" value="ENSOKIP00005011823.1"/>
    <property type="gene ID" value="ENSOKIG00005005353.1"/>
</dbReference>
<sequence length="459" mass="51475">PKTGTFLLGLNVRNCEKLSLNVCVCVSSTKVCVDFRLQLYVYSVKAGVLSAVLATQAPTSCRNLPSRFEETETERKRRRTTSQQLTTDFSLITDSQGSQNTLDGILNAISKCKVQHNQLLKEQQDLSRARDDQEDLAKQFRQRVVKLRISLEEDDNNQARDVDSERKKIAALHDEESRLKREIQRAEEELQLEEESAHHLKQQTDVSTAAVPEKKVVFTGETGDGANTLHFNVKPHIVYPMEEGTALITFEDEEVAQKILSLREHKVDLDGDCAITLEAKLVQLLVPCQVEMDTEVCSRRILVSNLPKKVGEDRLLDKLEIHFAKSKNGGGEVDDSDMLHDSGNVVITFTENNIAKGLADKLYHDVEFEKGRKHSVKVTPFLNGEITSFQTRLSACGRTVLLTGIPAVMEQENLQDLLEIHFQKTSNGGGEVDAFLYNPLGQHTLALFEEDCPTEDQSQ</sequence>
<dbReference type="PANTHER" id="PTHR15225:SF1">
    <property type="entry name" value="INTERFERON-INDUCED 35 KDA PROTEIN"/>
    <property type="match status" value="1"/>
</dbReference>
<dbReference type="AlphaFoldDB" id="A0A8C7DB87"/>
<protein>
    <submittedName>
        <fullName evidence="13">Interferon-induced protein 35</fullName>
    </submittedName>
</protein>
<keyword evidence="7" id="KW-0399">Innate immunity</keyword>
<evidence type="ECO:0000256" key="5">
    <source>
        <dbReference type="ARBA" id="ARBA00022490"/>
    </source>
</evidence>
<evidence type="ECO:0000256" key="2">
    <source>
        <dbReference type="ARBA" id="ARBA00004496"/>
    </source>
</evidence>
<dbReference type="GO" id="GO:0005737">
    <property type="term" value="C:cytoplasm"/>
    <property type="evidence" value="ECO:0007669"/>
    <property type="project" value="UniProtKB-SubCell"/>
</dbReference>
<dbReference type="Proteomes" id="UP000694557">
    <property type="component" value="Unassembled WGS sequence"/>
</dbReference>